<comment type="caution">
    <text evidence="2">The sequence shown here is derived from an EMBL/GenBank/DDBJ whole genome shotgun (WGS) entry which is preliminary data.</text>
</comment>
<evidence type="ECO:0000313" key="2">
    <source>
        <dbReference type="EMBL" id="NYJ76571.1"/>
    </source>
</evidence>
<organism evidence="2 3">
    <name type="scientific">Allobranchiibius huperziae</name>
    <dbReference type="NCBI Taxonomy" id="1874116"/>
    <lineage>
        <taxon>Bacteria</taxon>
        <taxon>Bacillati</taxon>
        <taxon>Actinomycetota</taxon>
        <taxon>Actinomycetes</taxon>
        <taxon>Micrococcales</taxon>
        <taxon>Dermacoccaceae</taxon>
        <taxon>Allobranchiibius</taxon>
    </lineage>
</organism>
<feature type="domain" description="SnoaL-like" evidence="1">
    <location>
        <begin position="7"/>
        <end position="103"/>
    </location>
</feature>
<dbReference type="InterPro" id="IPR037401">
    <property type="entry name" value="SnoaL-like"/>
</dbReference>
<accession>A0A853DP69</accession>
<evidence type="ECO:0000313" key="3">
    <source>
        <dbReference type="Proteomes" id="UP000571817"/>
    </source>
</evidence>
<evidence type="ECO:0000259" key="1">
    <source>
        <dbReference type="Pfam" id="PF12680"/>
    </source>
</evidence>
<dbReference type="Proteomes" id="UP000571817">
    <property type="component" value="Unassembled WGS sequence"/>
</dbReference>
<reference evidence="2 3" key="1">
    <citation type="submission" date="2020-07" db="EMBL/GenBank/DDBJ databases">
        <title>Sequencing the genomes of 1000 actinobacteria strains.</title>
        <authorList>
            <person name="Klenk H.-P."/>
        </authorList>
    </citation>
    <scope>NUCLEOTIDE SEQUENCE [LARGE SCALE GENOMIC DNA]</scope>
    <source>
        <strain evidence="2 3">DSM 29531</strain>
    </source>
</reference>
<dbReference type="SUPFAM" id="SSF54427">
    <property type="entry name" value="NTF2-like"/>
    <property type="match status" value="1"/>
</dbReference>
<sequence>MSHPVIDRLSSALNARDPDAIAECFVEDYACEWPAHPNLSFTGKENVRRNQVMRFDAWPTVRAEIVHSISVGDEVWQDWRFYDDSGTDKEQRGVIVLFIDSGRDLIERSRFYVESVGDLQPS</sequence>
<keyword evidence="3" id="KW-1185">Reference proteome</keyword>
<dbReference type="Pfam" id="PF12680">
    <property type="entry name" value="SnoaL_2"/>
    <property type="match status" value="1"/>
</dbReference>
<dbReference type="AlphaFoldDB" id="A0A853DP69"/>
<dbReference type="InterPro" id="IPR032710">
    <property type="entry name" value="NTF2-like_dom_sf"/>
</dbReference>
<proteinExistence type="predicted"/>
<dbReference type="Gene3D" id="3.10.450.50">
    <property type="match status" value="1"/>
</dbReference>
<protein>
    <recommendedName>
        <fullName evidence="1">SnoaL-like domain-containing protein</fullName>
    </recommendedName>
</protein>
<dbReference type="EMBL" id="JACCFW010000003">
    <property type="protein sequence ID" value="NYJ76571.1"/>
    <property type="molecule type" value="Genomic_DNA"/>
</dbReference>
<dbReference type="RefSeq" id="WP_179483960.1">
    <property type="nucleotide sequence ID" value="NZ_JACCFW010000003.1"/>
</dbReference>
<name>A0A853DP69_9MICO</name>
<gene>
    <name evidence="2" type="ORF">HNR15_003589</name>
</gene>